<keyword evidence="3" id="KW-1185">Reference proteome</keyword>
<reference evidence="3" key="1">
    <citation type="journal article" date="2019" name="Int. J. Syst. Evol. Microbiol.">
        <title>The Global Catalogue of Microorganisms (GCM) 10K type strain sequencing project: providing services to taxonomists for standard genome sequencing and annotation.</title>
        <authorList>
            <consortium name="The Broad Institute Genomics Platform"/>
            <consortium name="The Broad Institute Genome Sequencing Center for Infectious Disease"/>
            <person name="Wu L."/>
            <person name="Ma J."/>
        </authorList>
    </citation>
    <scope>NUCLEOTIDE SEQUENCE [LARGE SCALE GENOMIC DNA]</scope>
    <source>
        <strain evidence="3">JCM 17498</strain>
    </source>
</reference>
<dbReference type="Proteomes" id="UP001500523">
    <property type="component" value="Unassembled WGS sequence"/>
</dbReference>
<name>A0ABP7E6Y3_9SPHN</name>
<gene>
    <name evidence="2" type="ORF">GCM10022268_22360</name>
</gene>
<dbReference type="EMBL" id="BAABBF010000005">
    <property type="protein sequence ID" value="GAA3713103.1"/>
    <property type="molecule type" value="Genomic_DNA"/>
</dbReference>
<evidence type="ECO:0000313" key="3">
    <source>
        <dbReference type="Proteomes" id="UP001500523"/>
    </source>
</evidence>
<accession>A0ABP7E6Y3</accession>
<sequence>MPAGGARMVEQIVQSPVPGHDSWAAPPGQKRSNDVPGSGHWHQMPGRHAKPLAFAWRGFEARLPFLFAIRRDGRPIA</sequence>
<organism evidence="2 3">
    <name type="scientific">Sphingomonas cynarae</name>
    <dbReference type="NCBI Taxonomy" id="930197"/>
    <lineage>
        <taxon>Bacteria</taxon>
        <taxon>Pseudomonadati</taxon>
        <taxon>Pseudomonadota</taxon>
        <taxon>Alphaproteobacteria</taxon>
        <taxon>Sphingomonadales</taxon>
        <taxon>Sphingomonadaceae</taxon>
        <taxon>Sphingomonas</taxon>
    </lineage>
</organism>
<protein>
    <submittedName>
        <fullName evidence="2">Uncharacterized protein</fullName>
    </submittedName>
</protein>
<proteinExistence type="predicted"/>
<evidence type="ECO:0000256" key="1">
    <source>
        <dbReference type="SAM" id="MobiDB-lite"/>
    </source>
</evidence>
<evidence type="ECO:0000313" key="2">
    <source>
        <dbReference type="EMBL" id="GAA3713103.1"/>
    </source>
</evidence>
<feature type="region of interest" description="Disordered" evidence="1">
    <location>
        <begin position="13"/>
        <end position="46"/>
    </location>
</feature>
<comment type="caution">
    <text evidence="2">The sequence shown here is derived from an EMBL/GenBank/DDBJ whole genome shotgun (WGS) entry which is preliminary data.</text>
</comment>